<dbReference type="PhylomeDB" id="A0A068U7V8"/>
<dbReference type="InterPro" id="IPR051240">
    <property type="entry name" value="Mito_RNA-Proc/Resp"/>
</dbReference>
<dbReference type="OrthoDB" id="1709053at2759"/>
<gene>
    <name evidence="4" type="ORF">GSCOC_T00018667001</name>
</gene>
<dbReference type="Gramene" id="CDP04645">
    <property type="protein sequence ID" value="CDP04645"/>
    <property type="gene ID" value="GSCOC_T00018667001"/>
</dbReference>
<dbReference type="PROSITE" id="PS51375">
    <property type="entry name" value="PPR"/>
    <property type="match status" value="3"/>
</dbReference>
<feature type="repeat" description="PPR" evidence="3">
    <location>
        <begin position="128"/>
        <end position="162"/>
    </location>
</feature>
<dbReference type="Pfam" id="PF13041">
    <property type="entry name" value="PPR_2"/>
    <property type="match status" value="2"/>
</dbReference>
<evidence type="ECO:0000256" key="2">
    <source>
        <dbReference type="ARBA" id="ARBA00022737"/>
    </source>
</evidence>
<evidence type="ECO:0000256" key="1">
    <source>
        <dbReference type="ARBA" id="ARBA00007626"/>
    </source>
</evidence>
<feature type="repeat" description="PPR" evidence="3">
    <location>
        <begin position="93"/>
        <end position="127"/>
    </location>
</feature>
<comment type="similarity">
    <text evidence="1">Belongs to the PPR family. P subfamily.</text>
</comment>
<keyword evidence="5" id="KW-1185">Reference proteome</keyword>
<dbReference type="InterPro" id="IPR011990">
    <property type="entry name" value="TPR-like_helical_dom_sf"/>
</dbReference>
<dbReference type="EMBL" id="HG739097">
    <property type="protein sequence ID" value="CDP04645.1"/>
    <property type="molecule type" value="Genomic_DNA"/>
</dbReference>
<evidence type="ECO:0000256" key="3">
    <source>
        <dbReference type="PROSITE-ProRule" id="PRU00708"/>
    </source>
</evidence>
<organism evidence="4 5">
    <name type="scientific">Coffea canephora</name>
    <name type="common">Robusta coffee</name>
    <dbReference type="NCBI Taxonomy" id="49390"/>
    <lineage>
        <taxon>Eukaryota</taxon>
        <taxon>Viridiplantae</taxon>
        <taxon>Streptophyta</taxon>
        <taxon>Embryophyta</taxon>
        <taxon>Tracheophyta</taxon>
        <taxon>Spermatophyta</taxon>
        <taxon>Magnoliopsida</taxon>
        <taxon>eudicotyledons</taxon>
        <taxon>Gunneridae</taxon>
        <taxon>Pentapetalae</taxon>
        <taxon>asterids</taxon>
        <taxon>lamiids</taxon>
        <taxon>Gentianales</taxon>
        <taxon>Rubiaceae</taxon>
        <taxon>Ixoroideae</taxon>
        <taxon>Gardenieae complex</taxon>
        <taxon>Bertiereae - Coffeeae clade</taxon>
        <taxon>Coffeeae</taxon>
        <taxon>Coffea</taxon>
    </lineage>
</organism>
<proteinExistence type="inferred from homology"/>
<dbReference type="GO" id="GO:0003729">
    <property type="term" value="F:mRNA binding"/>
    <property type="evidence" value="ECO:0007669"/>
    <property type="project" value="TreeGrafter"/>
</dbReference>
<sequence length="266" mass="29889">MKLFREIPHKGLTPDIVIYSTVLQGLFSSGRYLSAREIFNEMQASGMKPHFHTYCVMLDGLCKTGYIDEALHKRLDSARDLFNNLSLNGLDPNVITYNTMIAGLLSEGLLIEGKELILKMEEKGCLANSVTYNVILQGLLKGGHYDDAMVYHEEMVHRGFLLDASTFSILLDLSAANQNNPFVLLLMLKIDPDSKKEHRSGGEAAFLREVQLLGVSVHRKLVQLIGFVRLLLKTSSLSFHGKLQCGMSLKWWSRRGVESELQSMKI</sequence>
<accession>A0A068U7V8</accession>
<evidence type="ECO:0008006" key="6">
    <source>
        <dbReference type="Google" id="ProtNLM"/>
    </source>
</evidence>
<dbReference type="PANTHER" id="PTHR47933:SF2">
    <property type="entry name" value="PPR CONTAINING PLANT-LIKE PROTEIN"/>
    <property type="match status" value="1"/>
</dbReference>
<dbReference type="NCBIfam" id="TIGR00756">
    <property type="entry name" value="PPR"/>
    <property type="match status" value="4"/>
</dbReference>
<dbReference type="OMA" id="CICCIFL"/>
<evidence type="ECO:0000313" key="5">
    <source>
        <dbReference type="Proteomes" id="UP000295252"/>
    </source>
</evidence>
<dbReference type="Gene3D" id="1.25.40.10">
    <property type="entry name" value="Tetratricopeptide repeat domain"/>
    <property type="match status" value="2"/>
</dbReference>
<name>A0A068U7V8_COFCA</name>
<dbReference type="InterPro" id="IPR002885">
    <property type="entry name" value="PPR_rpt"/>
</dbReference>
<dbReference type="AlphaFoldDB" id="A0A068U7V8"/>
<protein>
    <recommendedName>
        <fullName evidence="6">Pentacotripeptide-repeat region of PRORP domain-containing protein</fullName>
    </recommendedName>
</protein>
<dbReference type="PANTHER" id="PTHR47933">
    <property type="entry name" value="PENTATRICOPEPTIDE REPEAT-CONTAINING PROTEIN 1, MITOCHONDRIAL"/>
    <property type="match status" value="1"/>
</dbReference>
<dbReference type="InParanoid" id="A0A068U7V8"/>
<feature type="repeat" description="PPR" evidence="3">
    <location>
        <begin position="15"/>
        <end position="49"/>
    </location>
</feature>
<reference evidence="5" key="1">
    <citation type="journal article" date="2014" name="Science">
        <title>The coffee genome provides insight into the convergent evolution of caffeine biosynthesis.</title>
        <authorList>
            <person name="Denoeud F."/>
            <person name="Carretero-Paulet L."/>
            <person name="Dereeper A."/>
            <person name="Droc G."/>
            <person name="Guyot R."/>
            <person name="Pietrella M."/>
            <person name="Zheng C."/>
            <person name="Alberti A."/>
            <person name="Anthony F."/>
            <person name="Aprea G."/>
            <person name="Aury J.M."/>
            <person name="Bento P."/>
            <person name="Bernard M."/>
            <person name="Bocs S."/>
            <person name="Campa C."/>
            <person name="Cenci A."/>
            <person name="Combes M.C."/>
            <person name="Crouzillat D."/>
            <person name="Da Silva C."/>
            <person name="Daddiego L."/>
            <person name="De Bellis F."/>
            <person name="Dussert S."/>
            <person name="Garsmeur O."/>
            <person name="Gayraud T."/>
            <person name="Guignon V."/>
            <person name="Jahn K."/>
            <person name="Jamilloux V."/>
            <person name="Joet T."/>
            <person name="Labadie K."/>
            <person name="Lan T."/>
            <person name="Leclercq J."/>
            <person name="Lepelley M."/>
            <person name="Leroy T."/>
            <person name="Li L.T."/>
            <person name="Librado P."/>
            <person name="Lopez L."/>
            <person name="Munoz A."/>
            <person name="Noel B."/>
            <person name="Pallavicini A."/>
            <person name="Perrotta G."/>
            <person name="Poncet V."/>
            <person name="Pot D."/>
            <person name="Priyono X."/>
            <person name="Rigoreau M."/>
            <person name="Rouard M."/>
            <person name="Rozas J."/>
            <person name="Tranchant-Dubreuil C."/>
            <person name="VanBuren R."/>
            <person name="Zhang Q."/>
            <person name="Andrade A.C."/>
            <person name="Argout X."/>
            <person name="Bertrand B."/>
            <person name="de Kochko A."/>
            <person name="Graziosi G."/>
            <person name="Henry R.J."/>
            <person name="Jayarama X."/>
            <person name="Ming R."/>
            <person name="Nagai C."/>
            <person name="Rounsley S."/>
            <person name="Sankoff D."/>
            <person name="Giuliano G."/>
            <person name="Albert V.A."/>
            <person name="Wincker P."/>
            <person name="Lashermes P."/>
        </authorList>
    </citation>
    <scope>NUCLEOTIDE SEQUENCE [LARGE SCALE GENOMIC DNA]</scope>
    <source>
        <strain evidence="5">cv. DH200-94</strain>
    </source>
</reference>
<keyword evidence="2" id="KW-0677">Repeat</keyword>
<dbReference type="Proteomes" id="UP000295252">
    <property type="component" value="Chromosome IX"/>
</dbReference>
<evidence type="ECO:0000313" key="4">
    <source>
        <dbReference type="EMBL" id="CDP04645.1"/>
    </source>
</evidence>